<name>A0A1G7NUI4_9BURK</name>
<accession>A0A1G7NUI4</accession>
<dbReference type="AlphaFoldDB" id="A0A1G7NUI4"/>
<proteinExistence type="predicted"/>
<evidence type="ECO:0000313" key="1">
    <source>
        <dbReference type="EMBL" id="SDF77577.1"/>
    </source>
</evidence>
<dbReference type="OrthoDB" id="9128538at2"/>
<sequence>MALPNRRTFSLQTPADLYRKLNFEALELHNNPPDDLEQRAYAVMNAITTAWQMKDWVYEALREAGELNRLNEFAGRIIRGKKDFGTFLCESSPWMNVCFQLATAAKHFDVGQDAGIEVLTTIEFQVAPETTPSTNCAGRMKSWSERPATASLAPTSYYCSITSGRGRYRDLDF</sequence>
<gene>
    <name evidence="1" type="ORF">SAMN05216466_10136</name>
</gene>
<dbReference type="RefSeq" id="WP_090680305.1">
    <property type="nucleotide sequence ID" value="NZ_FNCJ01000001.1"/>
</dbReference>
<reference evidence="1 2" key="1">
    <citation type="submission" date="2016-10" db="EMBL/GenBank/DDBJ databases">
        <authorList>
            <person name="de Groot N.N."/>
        </authorList>
    </citation>
    <scope>NUCLEOTIDE SEQUENCE [LARGE SCALE GENOMIC DNA]</scope>
    <source>
        <strain evidence="1 2">LMG 2247</strain>
    </source>
</reference>
<dbReference type="Proteomes" id="UP000199706">
    <property type="component" value="Unassembled WGS sequence"/>
</dbReference>
<organism evidence="1 2">
    <name type="scientific">Paraburkholderia phenazinium</name>
    <dbReference type="NCBI Taxonomy" id="60549"/>
    <lineage>
        <taxon>Bacteria</taxon>
        <taxon>Pseudomonadati</taxon>
        <taxon>Pseudomonadota</taxon>
        <taxon>Betaproteobacteria</taxon>
        <taxon>Burkholderiales</taxon>
        <taxon>Burkholderiaceae</taxon>
        <taxon>Paraburkholderia</taxon>
    </lineage>
</organism>
<evidence type="ECO:0000313" key="2">
    <source>
        <dbReference type="Proteomes" id="UP000199706"/>
    </source>
</evidence>
<protein>
    <submittedName>
        <fullName evidence="1">Uncharacterized protein</fullName>
    </submittedName>
</protein>
<dbReference type="EMBL" id="FNCJ01000001">
    <property type="protein sequence ID" value="SDF77577.1"/>
    <property type="molecule type" value="Genomic_DNA"/>
</dbReference>